<evidence type="ECO:0000259" key="2">
    <source>
        <dbReference type="Pfam" id="PF20681"/>
    </source>
</evidence>
<evidence type="ECO:0000256" key="1">
    <source>
        <dbReference type="SAM" id="MobiDB-lite"/>
    </source>
</evidence>
<feature type="compositionally biased region" description="Acidic residues" evidence="1">
    <location>
        <begin position="222"/>
        <end position="249"/>
    </location>
</feature>
<feature type="region of interest" description="Disordered" evidence="1">
    <location>
        <begin position="214"/>
        <end position="277"/>
    </location>
</feature>
<dbReference type="AlphaFoldDB" id="A0A284QLJ8"/>
<evidence type="ECO:0000313" key="4">
    <source>
        <dbReference type="Proteomes" id="UP000219338"/>
    </source>
</evidence>
<proteinExistence type="predicted"/>
<dbReference type="PANTHER" id="PTHR34409:SF1">
    <property type="entry name" value="MYB-LIKE DOMAIN-CONTAINING PROTEIN"/>
    <property type="match status" value="1"/>
</dbReference>
<dbReference type="OrthoDB" id="99432at2759"/>
<feature type="domain" description="DUF6818" evidence="2">
    <location>
        <begin position="149"/>
        <end position="231"/>
    </location>
</feature>
<accession>A0A284QLJ8</accession>
<protein>
    <recommendedName>
        <fullName evidence="2">DUF6818 domain-containing protein</fullName>
    </recommendedName>
</protein>
<dbReference type="Pfam" id="PF20681">
    <property type="entry name" value="DUF6818"/>
    <property type="match status" value="1"/>
</dbReference>
<dbReference type="Proteomes" id="UP000219338">
    <property type="component" value="Unassembled WGS sequence"/>
</dbReference>
<dbReference type="InterPro" id="IPR049203">
    <property type="entry name" value="DUF6818"/>
</dbReference>
<sequence>MSDPVHPQELQFFTTEDGHHFSCFGNAGPFTEIQLSPASIPGSSASTAKLLSSALGFLTIMQNGVAVPIGGPNDIPIDPILIKLPENDDEDFLLPHKLVPTIRDDCPKKKPTKDVELKKKHSGQLVDASNYSTEDVNALLDILEEHRLLGARAWNTCANEYTVWAEDSECPVHTLKSLENKFKQLMQTPKPTGDAECPPEIERAHIIKELMNEKAGTHDLNDSDIVDDIDDDSDKEEEVIELSGDDDDVTPPLPKKPKTIKHEQGPSVKQELPAGKKKVLITHHSVSDHLLARAHMSHAGANDLLSSISSALDP</sequence>
<evidence type="ECO:0000313" key="3">
    <source>
        <dbReference type="EMBL" id="SJK97336.1"/>
    </source>
</evidence>
<organism evidence="3 4">
    <name type="scientific">Armillaria ostoyae</name>
    <name type="common">Armillaria root rot fungus</name>
    <dbReference type="NCBI Taxonomy" id="47428"/>
    <lineage>
        <taxon>Eukaryota</taxon>
        <taxon>Fungi</taxon>
        <taxon>Dikarya</taxon>
        <taxon>Basidiomycota</taxon>
        <taxon>Agaricomycotina</taxon>
        <taxon>Agaricomycetes</taxon>
        <taxon>Agaricomycetidae</taxon>
        <taxon>Agaricales</taxon>
        <taxon>Marasmiineae</taxon>
        <taxon>Physalacriaceae</taxon>
        <taxon>Armillaria</taxon>
    </lineage>
</organism>
<dbReference type="STRING" id="47428.A0A284QLJ8"/>
<dbReference type="EMBL" id="FUEG01000001">
    <property type="protein sequence ID" value="SJK97336.1"/>
    <property type="molecule type" value="Genomic_DNA"/>
</dbReference>
<keyword evidence="4" id="KW-1185">Reference proteome</keyword>
<dbReference type="PANTHER" id="PTHR34409">
    <property type="entry name" value="SET DOMAIN-CONTAINING PROTEIN"/>
    <property type="match status" value="1"/>
</dbReference>
<reference evidence="4" key="1">
    <citation type="journal article" date="2017" name="Nat. Ecol. Evol.">
        <title>Genome expansion and lineage-specific genetic innovations in the forest pathogenic fungi Armillaria.</title>
        <authorList>
            <person name="Sipos G."/>
            <person name="Prasanna A.N."/>
            <person name="Walter M.C."/>
            <person name="O'Connor E."/>
            <person name="Balint B."/>
            <person name="Krizsan K."/>
            <person name="Kiss B."/>
            <person name="Hess J."/>
            <person name="Varga T."/>
            <person name="Slot J."/>
            <person name="Riley R."/>
            <person name="Boka B."/>
            <person name="Rigling D."/>
            <person name="Barry K."/>
            <person name="Lee J."/>
            <person name="Mihaltcheva S."/>
            <person name="LaButti K."/>
            <person name="Lipzen A."/>
            <person name="Waldron R."/>
            <person name="Moloney N.M."/>
            <person name="Sperisen C."/>
            <person name="Kredics L."/>
            <person name="Vagvoelgyi C."/>
            <person name="Patrignani A."/>
            <person name="Fitzpatrick D."/>
            <person name="Nagy I."/>
            <person name="Doyle S."/>
            <person name="Anderson J.B."/>
            <person name="Grigoriev I.V."/>
            <person name="Gueldener U."/>
            <person name="Muensterkoetter M."/>
            <person name="Nagy L.G."/>
        </authorList>
    </citation>
    <scope>NUCLEOTIDE SEQUENCE [LARGE SCALE GENOMIC DNA]</scope>
    <source>
        <strain evidence="4">C18/9</strain>
    </source>
</reference>
<name>A0A284QLJ8_ARMOS</name>
<gene>
    <name evidence="3" type="ORF">ARMOST_00588</name>
</gene>